<dbReference type="AlphaFoldDB" id="I0J3K3"/>
<dbReference type="InterPro" id="IPR001063">
    <property type="entry name" value="Ribosomal_uL22"/>
</dbReference>
<dbReference type="RefSeq" id="YP_006234189.1">
    <property type="nucleotide sequence ID" value="NC_017754.2"/>
</dbReference>
<gene>
    <name evidence="8" type="primary">rpl22</name>
</gene>
<evidence type="ECO:0000313" key="8">
    <source>
        <dbReference type="EMBL" id="CCE26476.1"/>
    </source>
</evidence>
<sequence>MNSIKSLKSVAYARYIRMSPYKVRRVLDQIRGRSYEEALMILEFMPYRACDPVLKVLYSAASNAKDRFGLQKSSLVISEARADKGPTMKRFRPRAQGRGFPIQKPTCHIIVTVQSKN</sequence>
<comment type="similarity">
    <text evidence="1 7">Belongs to the universal ribosomal protein uL22 family.</text>
</comment>
<dbReference type="NCBIfam" id="TIGR01044">
    <property type="entry name" value="rplV_bact"/>
    <property type="match status" value="1"/>
</dbReference>
<geneLocation type="plastid" evidence="8"/>
<keyword evidence="8" id="KW-0934">Plastid</keyword>
<keyword evidence="4 7" id="KW-0689">Ribosomal protein</keyword>
<protein>
    <recommendedName>
        <fullName evidence="6">Large ribosomal subunit protein uL22c</fullName>
    </recommendedName>
</protein>
<proteinExistence type="inferred from homology"/>
<dbReference type="InterPro" id="IPR047867">
    <property type="entry name" value="Ribosomal_uL22_bac/org-type"/>
</dbReference>
<reference evidence="8" key="1">
    <citation type="journal article" date="2012" name="PLoS ONE">
        <title>The plastid genome of eutreptiella provides a window into the process of secondary endosymbiosis of plastid in euglenids.</title>
        <authorList>
            <person name="Hrda S."/>
            <person name="Fousek J."/>
            <person name="Szabova J."/>
            <person name="Hampl V."/>
            <person name="Vlcek C."/>
        </authorList>
    </citation>
    <scope>NUCLEOTIDE SEQUENCE</scope>
    <source>
        <strain evidence="8">K-0333</strain>
    </source>
</reference>
<dbReference type="GO" id="GO:0003735">
    <property type="term" value="F:structural constituent of ribosome"/>
    <property type="evidence" value="ECO:0007669"/>
    <property type="project" value="InterPro"/>
</dbReference>
<dbReference type="PANTHER" id="PTHR13501">
    <property type="entry name" value="CHLOROPLAST 50S RIBOSOMAL PROTEIN L22-RELATED"/>
    <property type="match status" value="1"/>
</dbReference>
<dbReference type="PANTHER" id="PTHR13501:SF8">
    <property type="entry name" value="LARGE RIBOSOMAL SUBUNIT PROTEIN UL22M"/>
    <property type="match status" value="1"/>
</dbReference>
<dbReference type="InterPro" id="IPR018260">
    <property type="entry name" value="Ribosomal_uL22_CS"/>
</dbReference>
<name>I0J3K3_9EUGL</name>
<evidence type="ECO:0000256" key="5">
    <source>
        <dbReference type="ARBA" id="ARBA00023274"/>
    </source>
</evidence>
<dbReference type="Gene3D" id="3.90.470.10">
    <property type="entry name" value="Ribosomal protein L22/L17"/>
    <property type="match status" value="1"/>
</dbReference>
<dbReference type="Pfam" id="PF00237">
    <property type="entry name" value="Ribosomal_L22"/>
    <property type="match status" value="1"/>
</dbReference>
<dbReference type="EMBL" id="HE605038">
    <property type="protein sequence ID" value="CCE26476.1"/>
    <property type="molecule type" value="Genomic_DNA"/>
</dbReference>
<keyword evidence="5 7" id="KW-0687">Ribonucleoprotein</keyword>
<evidence type="ECO:0000256" key="7">
    <source>
        <dbReference type="RuleBase" id="RU004005"/>
    </source>
</evidence>
<dbReference type="GO" id="GO:0022625">
    <property type="term" value="C:cytosolic large ribosomal subunit"/>
    <property type="evidence" value="ECO:0007669"/>
    <property type="project" value="TreeGrafter"/>
</dbReference>
<dbReference type="GO" id="GO:0019843">
    <property type="term" value="F:rRNA binding"/>
    <property type="evidence" value="ECO:0007669"/>
    <property type="project" value="UniProtKB-KW"/>
</dbReference>
<accession>I0J3K3</accession>
<dbReference type="CDD" id="cd00336">
    <property type="entry name" value="Ribosomal_L22"/>
    <property type="match status" value="1"/>
</dbReference>
<evidence type="ECO:0000256" key="2">
    <source>
        <dbReference type="ARBA" id="ARBA00022730"/>
    </source>
</evidence>
<keyword evidence="3" id="KW-0694">RNA-binding</keyword>
<organism evidence="8">
    <name type="scientific">Eutreptiella gymnastica</name>
    <dbReference type="NCBI Taxonomy" id="73025"/>
    <lineage>
        <taxon>Eukaryota</taxon>
        <taxon>Discoba</taxon>
        <taxon>Euglenozoa</taxon>
        <taxon>Euglenida</taxon>
        <taxon>Spirocuta</taxon>
        <taxon>Euglenophyceae</taxon>
        <taxon>Eutreptiales</taxon>
        <taxon>Eutreptiaceae</taxon>
        <taxon>Eutreptiella</taxon>
    </lineage>
</organism>
<keyword evidence="2" id="KW-0699">rRNA-binding</keyword>
<dbReference type="GO" id="GO:0006412">
    <property type="term" value="P:translation"/>
    <property type="evidence" value="ECO:0007669"/>
    <property type="project" value="InterPro"/>
</dbReference>
<dbReference type="SUPFAM" id="SSF54843">
    <property type="entry name" value="Ribosomal protein L22"/>
    <property type="match status" value="1"/>
</dbReference>
<evidence type="ECO:0000256" key="4">
    <source>
        <dbReference type="ARBA" id="ARBA00022980"/>
    </source>
</evidence>
<dbReference type="GeneID" id="12354960"/>
<dbReference type="InterPro" id="IPR005727">
    <property type="entry name" value="Ribosomal_uL22_bac/chlpt-type"/>
</dbReference>
<dbReference type="InterPro" id="IPR036394">
    <property type="entry name" value="Ribosomal_uL22_sf"/>
</dbReference>
<evidence type="ECO:0000256" key="1">
    <source>
        <dbReference type="ARBA" id="ARBA00009451"/>
    </source>
</evidence>
<dbReference type="HAMAP" id="MF_01331_B">
    <property type="entry name" value="Ribosomal_uL22_B"/>
    <property type="match status" value="1"/>
</dbReference>
<dbReference type="PROSITE" id="PS00464">
    <property type="entry name" value="RIBOSOMAL_L22"/>
    <property type="match status" value="1"/>
</dbReference>
<evidence type="ECO:0000256" key="3">
    <source>
        <dbReference type="ARBA" id="ARBA00022884"/>
    </source>
</evidence>
<evidence type="ECO:0000256" key="6">
    <source>
        <dbReference type="ARBA" id="ARBA00035285"/>
    </source>
</evidence>